<dbReference type="Gene3D" id="3.40.30.10">
    <property type="entry name" value="Glutaredoxin"/>
    <property type="match status" value="1"/>
</dbReference>
<dbReference type="InterPro" id="IPR036249">
    <property type="entry name" value="Thioredoxin-like_sf"/>
</dbReference>
<dbReference type="SUPFAM" id="SSF52833">
    <property type="entry name" value="Thioredoxin-like"/>
    <property type="match status" value="1"/>
</dbReference>
<dbReference type="AlphaFoldDB" id="A0A2S6MVS5"/>
<dbReference type="RefSeq" id="WP_104510557.1">
    <property type="nucleotide sequence ID" value="NZ_JACIGC010000006.1"/>
</dbReference>
<reference evidence="1 2" key="1">
    <citation type="journal article" date="2018" name="Arch. Microbiol.">
        <title>New insights into the metabolic potential of the phototrophic purple bacterium Rhodopila globiformis DSM 161(T) from its draft genome sequence and evidence for a vanadium-dependent nitrogenase.</title>
        <authorList>
            <person name="Imhoff J.F."/>
            <person name="Rahn T."/>
            <person name="Kunzel S."/>
            <person name="Neulinger S.C."/>
        </authorList>
    </citation>
    <scope>NUCLEOTIDE SEQUENCE [LARGE SCALE GENOMIC DNA]</scope>
    <source>
        <strain evidence="1 2">DSM 16996</strain>
    </source>
</reference>
<protein>
    <submittedName>
        <fullName evidence="1">Uncharacterized protein</fullName>
    </submittedName>
</protein>
<evidence type="ECO:0000313" key="2">
    <source>
        <dbReference type="Proteomes" id="UP000239089"/>
    </source>
</evidence>
<name>A0A2S6MVS5_9HYPH</name>
<dbReference type="OrthoDB" id="8453854at2"/>
<comment type="caution">
    <text evidence="1">The sequence shown here is derived from an EMBL/GenBank/DDBJ whole genome shotgun (WGS) entry which is preliminary data.</text>
</comment>
<dbReference type="EMBL" id="NHSJ01000134">
    <property type="protein sequence ID" value="PPQ26438.1"/>
    <property type="molecule type" value="Genomic_DNA"/>
</dbReference>
<evidence type="ECO:0000313" key="1">
    <source>
        <dbReference type="EMBL" id="PPQ26438.1"/>
    </source>
</evidence>
<organism evidence="1 2">
    <name type="scientific">Rhodoblastus sphagnicola</name>
    <dbReference type="NCBI Taxonomy" id="333368"/>
    <lineage>
        <taxon>Bacteria</taxon>
        <taxon>Pseudomonadati</taxon>
        <taxon>Pseudomonadota</taxon>
        <taxon>Alphaproteobacteria</taxon>
        <taxon>Hyphomicrobiales</taxon>
        <taxon>Rhodoblastaceae</taxon>
        <taxon>Rhodoblastus</taxon>
    </lineage>
</organism>
<sequence>MQKITFYVKPGETSDFPCQQTLADNGYDIEIRDLAEEIWTSALLRPYFGNRPVADWFDPRAPKILSGAINPGAMHAQGALVAMTADPELIRTPLVKLAGRCGAGLTDAEWPAFLAGRSTQAPEPGVMSEF</sequence>
<proteinExistence type="predicted"/>
<keyword evidence="2" id="KW-1185">Reference proteome</keyword>
<gene>
    <name evidence="1" type="ORF">CCR94_22700</name>
</gene>
<dbReference type="Proteomes" id="UP000239089">
    <property type="component" value="Unassembled WGS sequence"/>
</dbReference>
<accession>A0A2S6MVS5</accession>